<keyword evidence="2" id="KW-1185">Reference proteome</keyword>
<gene>
    <name evidence="1" type="ORF">PACLA_8A042635</name>
</gene>
<organism evidence="1 2">
    <name type="scientific">Paramuricea clavata</name>
    <name type="common">Red gorgonian</name>
    <name type="synonym">Violescent sea-whip</name>
    <dbReference type="NCBI Taxonomy" id="317549"/>
    <lineage>
        <taxon>Eukaryota</taxon>
        <taxon>Metazoa</taxon>
        <taxon>Cnidaria</taxon>
        <taxon>Anthozoa</taxon>
        <taxon>Octocorallia</taxon>
        <taxon>Malacalcyonacea</taxon>
        <taxon>Plexauridae</taxon>
        <taxon>Paramuricea</taxon>
    </lineage>
</organism>
<protein>
    <submittedName>
        <fullName evidence="1">Uncharacterized protein</fullName>
    </submittedName>
</protein>
<evidence type="ECO:0000313" key="1">
    <source>
        <dbReference type="EMBL" id="CAB4014867.1"/>
    </source>
</evidence>
<proteinExistence type="predicted"/>
<feature type="non-terminal residue" evidence="1">
    <location>
        <position position="1"/>
    </location>
</feature>
<accession>A0A6S7IC17</accession>
<dbReference type="AlphaFoldDB" id="A0A6S7IC17"/>
<reference evidence="1" key="1">
    <citation type="submission" date="2020-04" db="EMBL/GenBank/DDBJ databases">
        <authorList>
            <person name="Alioto T."/>
            <person name="Alioto T."/>
            <person name="Gomez Garrido J."/>
        </authorList>
    </citation>
    <scope>NUCLEOTIDE SEQUENCE</scope>
    <source>
        <strain evidence="1">A484AB</strain>
    </source>
</reference>
<dbReference type="Proteomes" id="UP001152795">
    <property type="component" value="Unassembled WGS sequence"/>
</dbReference>
<dbReference type="EMBL" id="CACRXK020008479">
    <property type="protein sequence ID" value="CAB4014867.1"/>
    <property type="molecule type" value="Genomic_DNA"/>
</dbReference>
<comment type="caution">
    <text evidence="1">The sequence shown here is derived from an EMBL/GenBank/DDBJ whole genome shotgun (WGS) entry which is preliminary data.</text>
</comment>
<sequence>LNQAALGSAVRQIIGRRRTYNSSRRTGTKVWFLGDILRHVAEEMLLKEVIPRVFSNVISNLIARNPGPYQPGALGCV</sequence>
<evidence type="ECO:0000313" key="2">
    <source>
        <dbReference type="Proteomes" id="UP001152795"/>
    </source>
</evidence>
<name>A0A6S7IC17_PARCT</name>